<comment type="similarity">
    <text evidence="1">Belongs to the protein kinase superfamily. CMGC Ser/Thr protein kinase family. MNB/DYRK subfamily.</text>
</comment>
<dbReference type="CDD" id="cd14210">
    <property type="entry name" value="PKc_DYRK"/>
    <property type="match status" value="1"/>
</dbReference>
<keyword evidence="2 8" id="KW-0723">Serine/threonine-protein kinase</keyword>
<name>A0ABR2KV54_9EUKA</name>
<dbReference type="InterPro" id="IPR011009">
    <property type="entry name" value="Kinase-like_dom_sf"/>
</dbReference>
<dbReference type="PROSITE" id="PS00108">
    <property type="entry name" value="PROTEIN_KINASE_ST"/>
    <property type="match status" value="1"/>
</dbReference>
<evidence type="ECO:0000256" key="7">
    <source>
        <dbReference type="PROSITE-ProRule" id="PRU10141"/>
    </source>
</evidence>
<keyword evidence="5" id="KW-0418">Kinase</keyword>
<feature type="compositionally biased region" description="Polar residues" evidence="9">
    <location>
        <begin position="31"/>
        <end position="43"/>
    </location>
</feature>
<evidence type="ECO:0000256" key="5">
    <source>
        <dbReference type="ARBA" id="ARBA00022777"/>
    </source>
</evidence>
<evidence type="ECO:0000313" key="11">
    <source>
        <dbReference type="EMBL" id="KAK8894661.1"/>
    </source>
</evidence>
<feature type="binding site" evidence="7">
    <location>
        <position position="179"/>
    </location>
    <ligand>
        <name>ATP</name>
        <dbReference type="ChEBI" id="CHEBI:30616"/>
    </ligand>
</feature>
<dbReference type="SUPFAM" id="SSF56112">
    <property type="entry name" value="Protein kinase-like (PK-like)"/>
    <property type="match status" value="1"/>
</dbReference>
<reference evidence="11 12" key="1">
    <citation type="submission" date="2024-04" db="EMBL/GenBank/DDBJ databases">
        <title>Tritrichomonas musculus Genome.</title>
        <authorList>
            <person name="Alves-Ferreira E."/>
            <person name="Grigg M."/>
            <person name="Lorenzi H."/>
            <person name="Galac M."/>
        </authorList>
    </citation>
    <scope>NUCLEOTIDE SEQUENCE [LARGE SCALE GENOMIC DNA]</scope>
    <source>
        <strain evidence="11 12">EAF2021</strain>
    </source>
</reference>
<sequence>MKRRNQQFGFQKNKQSLIIKPNAKSGKRSNHSGTNLYTNSSAASPLLTPNLNTNHNHNTNVKASPNHQNVLPTYRQTNIDDGELPFKGPIKPAFILLNFTNFLTKEEEKEILQFKHIYYIRKQPPQSRTSVRQGSNYFKFTKDDHIAYRYQQQQVLGKGSFGSVLQCLDHMTGMPVAIKMMKNKPKVHSQIMFELELLKSLQTEEKNGHNIIKFIDSFDFRNFFCIVMELASFDLYTVLKNQRFRGFLIPVIQMVARDTAIALKYMHSKNIIHCDIKPENILFSTPENKSCKLIDFGCSCYVGKLMFTYIQSRYYRAPEVVFGFEYGTEIDIWSLGCVLCEMVTGQPIFPAEDETELIQMMVEILGMPPKSIIQAAPRGHHYFDSAGNFIQKPNSRGQLHIPSSVTISQATRIKDPLFLSLIDGCLKWNPHDRFTAETFLQHPWVKQKMNIKEDPPSTTRS</sequence>
<evidence type="ECO:0000256" key="4">
    <source>
        <dbReference type="ARBA" id="ARBA00022741"/>
    </source>
</evidence>
<feature type="compositionally biased region" description="Low complexity" evidence="9">
    <location>
        <begin position="45"/>
        <end position="56"/>
    </location>
</feature>
<feature type="compositionally biased region" description="Polar residues" evidence="9">
    <location>
        <begin position="1"/>
        <end position="16"/>
    </location>
</feature>
<evidence type="ECO:0000256" key="2">
    <source>
        <dbReference type="ARBA" id="ARBA00022527"/>
    </source>
</evidence>
<evidence type="ECO:0000256" key="3">
    <source>
        <dbReference type="ARBA" id="ARBA00022679"/>
    </source>
</evidence>
<feature type="domain" description="Protein kinase" evidence="10">
    <location>
        <begin position="150"/>
        <end position="445"/>
    </location>
</feature>
<evidence type="ECO:0000256" key="8">
    <source>
        <dbReference type="RuleBase" id="RU000304"/>
    </source>
</evidence>
<dbReference type="InterPro" id="IPR017441">
    <property type="entry name" value="Protein_kinase_ATP_BS"/>
</dbReference>
<dbReference type="InterPro" id="IPR008271">
    <property type="entry name" value="Ser/Thr_kinase_AS"/>
</dbReference>
<keyword evidence="12" id="KW-1185">Reference proteome</keyword>
<dbReference type="PANTHER" id="PTHR24058">
    <property type="entry name" value="DUAL SPECIFICITY PROTEIN KINASE"/>
    <property type="match status" value="1"/>
</dbReference>
<organism evidence="11 12">
    <name type="scientific">Tritrichomonas musculus</name>
    <dbReference type="NCBI Taxonomy" id="1915356"/>
    <lineage>
        <taxon>Eukaryota</taxon>
        <taxon>Metamonada</taxon>
        <taxon>Parabasalia</taxon>
        <taxon>Tritrichomonadida</taxon>
        <taxon>Tritrichomonadidae</taxon>
        <taxon>Tritrichomonas</taxon>
    </lineage>
</organism>
<keyword evidence="6 7" id="KW-0067">ATP-binding</keyword>
<dbReference type="Gene3D" id="3.30.200.20">
    <property type="entry name" value="Phosphorylase Kinase, domain 1"/>
    <property type="match status" value="1"/>
</dbReference>
<dbReference type="EMBL" id="JAPFFF010000003">
    <property type="protein sequence ID" value="KAK8894661.1"/>
    <property type="molecule type" value="Genomic_DNA"/>
</dbReference>
<dbReference type="PANTHER" id="PTHR24058:SF22">
    <property type="entry name" value="DUAL SPECIFICITY TYROSINE-PHOSPHORYLATION-REGULATED KINASE 4"/>
    <property type="match status" value="1"/>
</dbReference>
<gene>
    <name evidence="11" type="ORF">M9Y10_023098</name>
</gene>
<evidence type="ECO:0000256" key="9">
    <source>
        <dbReference type="SAM" id="MobiDB-lite"/>
    </source>
</evidence>
<protein>
    <recommendedName>
        <fullName evidence="10">Protein kinase domain-containing protein</fullName>
    </recommendedName>
</protein>
<dbReference type="InterPro" id="IPR050494">
    <property type="entry name" value="Ser_Thr_dual-spec_kinase"/>
</dbReference>
<dbReference type="Proteomes" id="UP001470230">
    <property type="component" value="Unassembled WGS sequence"/>
</dbReference>
<comment type="caution">
    <text evidence="11">The sequence shown here is derived from an EMBL/GenBank/DDBJ whole genome shotgun (WGS) entry which is preliminary data.</text>
</comment>
<dbReference type="Pfam" id="PF00069">
    <property type="entry name" value="Pkinase"/>
    <property type="match status" value="1"/>
</dbReference>
<evidence type="ECO:0000259" key="10">
    <source>
        <dbReference type="PROSITE" id="PS50011"/>
    </source>
</evidence>
<accession>A0ABR2KV54</accession>
<dbReference type="InterPro" id="IPR000719">
    <property type="entry name" value="Prot_kinase_dom"/>
</dbReference>
<dbReference type="PROSITE" id="PS00107">
    <property type="entry name" value="PROTEIN_KINASE_ATP"/>
    <property type="match status" value="1"/>
</dbReference>
<feature type="region of interest" description="Disordered" evidence="9">
    <location>
        <begin position="1"/>
        <end position="56"/>
    </location>
</feature>
<dbReference type="Gene3D" id="1.10.510.10">
    <property type="entry name" value="Transferase(Phosphotransferase) domain 1"/>
    <property type="match status" value="1"/>
</dbReference>
<evidence type="ECO:0000313" key="12">
    <source>
        <dbReference type="Proteomes" id="UP001470230"/>
    </source>
</evidence>
<keyword evidence="4 7" id="KW-0547">Nucleotide-binding</keyword>
<evidence type="ECO:0000256" key="1">
    <source>
        <dbReference type="ARBA" id="ARBA00008867"/>
    </source>
</evidence>
<dbReference type="SMART" id="SM00220">
    <property type="entry name" value="S_TKc"/>
    <property type="match status" value="1"/>
</dbReference>
<evidence type="ECO:0000256" key="6">
    <source>
        <dbReference type="ARBA" id="ARBA00022840"/>
    </source>
</evidence>
<dbReference type="PROSITE" id="PS50011">
    <property type="entry name" value="PROTEIN_KINASE_DOM"/>
    <property type="match status" value="1"/>
</dbReference>
<proteinExistence type="inferred from homology"/>
<keyword evidence="3" id="KW-0808">Transferase</keyword>